<sequence>MRESLLKLNCPYCQSSKVVKNGKKKNGSQNQRCRNCQEQCRASYCYKGANLALKLLLFRLLEQNSSIRDIEVITWNQPKMYAG</sequence>
<dbReference type="GO" id="GO:0006313">
    <property type="term" value="P:DNA transposition"/>
    <property type="evidence" value="ECO:0007669"/>
    <property type="project" value="InterPro"/>
</dbReference>
<protein>
    <recommendedName>
        <fullName evidence="1">InsA N-terminal zinc ribbon domain-containing protein</fullName>
    </recommendedName>
</protein>
<name>A0A7G7GBE6_9BACT</name>
<evidence type="ECO:0000313" key="3">
    <source>
        <dbReference type="Proteomes" id="UP000515237"/>
    </source>
</evidence>
<dbReference type="AlphaFoldDB" id="A0A7G7GBE6"/>
<dbReference type="Pfam" id="PF03811">
    <property type="entry name" value="Zn_ribbon_InsA"/>
    <property type="match status" value="1"/>
</dbReference>
<dbReference type="RefSeq" id="WP_185270960.1">
    <property type="nucleotide sequence ID" value="NZ_CP055156.1"/>
</dbReference>
<dbReference type="KEGG" id="aswu:HUW51_17750"/>
<organism evidence="2 3">
    <name type="scientific">Adhaeribacter swui</name>
    <dbReference type="NCBI Taxonomy" id="2086471"/>
    <lineage>
        <taxon>Bacteria</taxon>
        <taxon>Pseudomonadati</taxon>
        <taxon>Bacteroidota</taxon>
        <taxon>Cytophagia</taxon>
        <taxon>Cytophagales</taxon>
        <taxon>Hymenobacteraceae</taxon>
        <taxon>Adhaeribacter</taxon>
    </lineage>
</organism>
<dbReference type="InterPro" id="IPR003220">
    <property type="entry name" value="InsA_N_dom_Znf"/>
</dbReference>
<feature type="domain" description="InsA N-terminal zinc ribbon" evidence="1">
    <location>
        <begin position="8"/>
        <end position="37"/>
    </location>
</feature>
<proteinExistence type="predicted"/>
<keyword evidence="3" id="KW-1185">Reference proteome</keyword>
<gene>
    <name evidence="2" type="ORF">HUW51_17750</name>
</gene>
<evidence type="ECO:0000313" key="2">
    <source>
        <dbReference type="EMBL" id="QNF34480.1"/>
    </source>
</evidence>
<accession>A0A7G7GBE6</accession>
<dbReference type="EMBL" id="CP055156">
    <property type="protein sequence ID" value="QNF34480.1"/>
    <property type="molecule type" value="Genomic_DNA"/>
</dbReference>
<dbReference type="Proteomes" id="UP000515237">
    <property type="component" value="Chromosome"/>
</dbReference>
<evidence type="ECO:0000259" key="1">
    <source>
        <dbReference type="Pfam" id="PF03811"/>
    </source>
</evidence>
<reference evidence="2 3" key="1">
    <citation type="journal article" date="2018" name="Int. J. Syst. Evol. Microbiol.">
        <title>Adhaeribacter swui sp. nov., isolated from wet mud.</title>
        <authorList>
            <person name="Kim D.U."/>
            <person name="Kim K.W."/>
            <person name="Kang M.S."/>
            <person name="Kim J.Y."/>
            <person name="Jang J.H."/>
            <person name="Kim M.K."/>
        </authorList>
    </citation>
    <scope>NUCLEOTIDE SEQUENCE [LARGE SCALE GENOMIC DNA]</scope>
    <source>
        <strain evidence="2 3">KCTC 52873</strain>
    </source>
</reference>